<dbReference type="eggNOG" id="ENOG502RYMW">
    <property type="taxonomic scope" value="Eukaryota"/>
</dbReference>
<feature type="region of interest" description="Disordered" evidence="1">
    <location>
        <begin position="110"/>
        <end position="226"/>
    </location>
</feature>
<gene>
    <name evidence="3" type="ORF">SCHCODRAFT_71105</name>
</gene>
<dbReference type="KEGG" id="scm:SCHCO_02521476"/>
<name>D8QKI0_SCHCM</name>
<feature type="compositionally biased region" description="Basic residues" evidence="1">
    <location>
        <begin position="189"/>
        <end position="208"/>
    </location>
</feature>
<dbReference type="Pfam" id="PF10419">
    <property type="entry name" value="TFIIIC_sub6"/>
    <property type="match status" value="1"/>
</dbReference>
<dbReference type="PANTHER" id="PTHR21860">
    <property type="entry name" value="TRANSCRIPTION INITIATION FACTOR IIIC TFIIIC , POLYPEPTIDE 6-RELATED"/>
    <property type="match status" value="1"/>
</dbReference>
<reference evidence="3 4" key="1">
    <citation type="journal article" date="2010" name="Nat. Biotechnol.">
        <title>Genome sequence of the model mushroom Schizophyllum commune.</title>
        <authorList>
            <person name="Ohm R.A."/>
            <person name="de Jong J.F."/>
            <person name="Lugones L.G."/>
            <person name="Aerts A."/>
            <person name="Kothe E."/>
            <person name="Stajich J.E."/>
            <person name="de Vries R.P."/>
            <person name="Record E."/>
            <person name="Levasseur A."/>
            <person name="Baker S.E."/>
            <person name="Bartholomew K.A."/>
            <person name="Coutinho P.M."/>
            <person name="Erdmann S."/>
            <person name="Fowler T.J."/>
            <person name="Gathman A.C."/>
            <person name="Lombard V."/>
            <person name="Henrissat B."/>
            <person name="Knabe N."/>
            <person name="Kuees U."/>
            <person name="Lilly W.W."/>
            <person name="Lindquist E."/>
            <person name="Lucas S."/>
            <person name="Magnuson J.K."/>
            <person name="Piumi F."/>
            <person name="Raudaskoski M."/>
            <person name="Salamov A."/>
            <person name="Schmutz J."/>
            <person name="Schwarze F.W.M.R."/>
            <person name="vanKuyk P.A."/>
            <person name="Horton J.S."/>
            <person name="Grigoriev I.V."/>
            <person name="Woesten H.A.B."/>
        </authorList>
    </citation>
    <scope>NUCLEOTIDE SEQUENCE [LARGE SCALE GENOMIC DNA]</scope>
    <source>
        <strain evidence="4">H4-8 / FGSC 9210</strain>
    </source>
</reference>
<dbReference type="InParanoid" id="D8QKI0"/>
<organism evidence="4">
    <name type="scientific">Schizophyllum commune (strain H4-8 / FGSC 9210)</name>
    <name type="common">Split gill fungus</name>
    <dbReference type="NCBI Taxonomy" id="578458"/>
    <lineage>
        <taxon>Eukaryota</taxon>
        <taxon>Fungi</taxon>
        <taxon>Dikarya</taxon>
        <taxon>Basidiomycota</taxon>
        <taxon>Agaricomycotina</taxon>
        <taxon>Agaricomycetes</taxon>
        <taxon>Agaricomycetidae</taxon>
        <taxon>Agaricales</taxon>
        <taxon>Schizophyllaceae</taxon>
        <taxon>Schizophyllum</taxon>
    </lineage>
</organism>
<dbReference type="EMBL" id="GL377316">
    <property type="protein sequence ID" value="EFI91605.1"/>
    <property type="molecule type" value="Genomic_DNA"/>
</dbReference>
<dbReference type="GO" id="GO:0000127">
    <property type="term" value="C:transcription factor TFIIIC complex"/>
    <property type="evidence" value="ECO:0007669"/>
    <property type="project" value="TreeGrafter"/>
</dbReference>
<sequence length="226" mass="24656">MATKQSLFPRYTRVDDFGPDEDYEDGEETSYVTLDLGGTEPTLVPNSSSYRLIGLDTPTPYLQLSGTILKGIHDNLLGTELLFANSECESPSNSTISHLANTSQRISFRAVQLRKKDATPAPTKRKGKGRGEGVIDLTDNRVVERMTGKLPKERRKRGPKKKGDDANEDEVAEAEGGDGDGAEPSASQPKRRAPARRASTRTSKGKGKARAEESDSDDDDEWVGDD</sequence>
<dbReference type="GO" id="GO:0006383">
    <property type="term" value="P:transcription by RNA polymerase III"/>
    <property type="evidence" value="ECO:0007669"/>
    <property type="project" value="InterPro"/>
</dbReference>
<dbReference type="InterPro" id="IPR042771">
    <property type="entry name" value="GTF3C6-like"/>
</dbReference>
<feature type="compositionally biased region" description="Acidic residues" evidence="1">
    <location>
        <begin position="214"/>
        <end position="226"/>
    </location>
</feature>
<protein>
    <recommendedName>
        <fullName evidence="2">Transcription factor TFIIIC triple barrel domain-containing protein</fullName>
    </recommendedName>
</protein>
<evidence type="ECO:0000313" key="3">
    <source>
        <dbReference type="EMBL" id="EFI91605.1"/>
    </source>
</evidence>
<dbReference type="InterPro" id="IPR019481">
    <property type="entry name" value="TFIIIC_triple_barrel"/>
</dbReference>
<dbReference type="PANTHER" id="PTHR21860:SF2">
    <property type="entry name" value="GENERAL TRANSCRIPTION FACTOR 3C POLYPEPTIDE 6"/>
    <property type="match status" value="1"/>
</dbReference>
<dbReference type="OMA" id="QMDHVMG"/>
<dbReference type="OrthoDB" id="1877767at2759"/>
<proteinExistence type="predicted"/>
<evidence type="ECO:0000256" key="1">
    <source>
        <dbReference type="SAM" id="MobiDB-lite"/>
    </source>
</evidence>
<dbReference type="HOGENOM" id="CLU_092490_0_0_1"/>
<dbReference type="STRING" id="578458.D8QKI0"/>
<dbReference type="Proteomes" id="UP000007431">
    <property type="component" value="Unassembled WGS sequence"/>
</dbReference>
<feature type="compositionally biased region" description="Acidic residues" evidence="1">
    <location>
        <begin position="166"/>
        <end position="181"/>
    </location>
</feature>
<feature type="compositionally biased region" description="Basic and acidic residues" evidence="1">
    <location>
        <begin position="129"/>
        <end position="151"/>
    </location>
</feature>
<dbReference type="RefSeq" id="XP_003026508.1">
    <property type="nucleotide sequence ID" value="XM_003026462.1"/>
</dbReference>
<dbReference type="AlphaFoldDB" id="D8QKI0"/>
<dbReference type="Gene3D" id="2.60.40.4370">
    <property type="match status" value="1"/>
</dbReference>
<evidence type="ECO:0000259" key="2">
    <source>
        <dbReference type="Pfam" id="PF10419"/>
    </source>
</evidence>
<keyword evidence="4" id="KW-1185">Reference proteome</keyword>
<feature type="domain" description="Transcription factor TFIIIC triple barrel" evidence="2">
    <location>
        <begin position="27"/>
        <end position="113"/>
    </location>
</feature>
<dbReference type="VEuPathDB" id="FungiDB:SCHCODRAFT_02521476"/>
<evidence type="ECO:0000313" key="4">
    <source>
        <dbReference type="Proteomes" id="UP000007431"/>
    </source>
</evidence>
<accession>D8QKI0</accession>
<dbReference type="GeneID" id="9593225"/>